<name>A0ABU3CFQ0_9FLAO</name>
<protein>
    <recommendedName>
        <fullName evidence="3">Lipoprotein</fullName>
    </recommendedName>
</protein>
<organism evidence="1 2">
    <name type="scientific">Autumnicola lenta</name>
    <dbReference type="NCBI Taxonomy" id="3075593"/>
    <lineage>
        <taxon>Bacteria</taxon>
        <taxon>Pseudomonadati</taxon>
        <taxon>Bacteroidota</taxon>
        <taxon>Flavobacteriia</taxon>
        <taxon>Flavobacteriales</taxon>
        <taxon>Flavobacteriaceae</taxon>
        <taxon>Autumnicola</taxon>
    </lineage>
</organism>
<comment type="caution">
    <text evidence="1">The sequence shown here is derived from an EMBL/GenBank/DDBJ whole genome shotgun (WGS) entry which is preliminary data.</text>
</comment>
<dbReference type="EMBL" id="JAVRHO010000001">
    <property type="protein sequence ID" value="MDT0645173.1"/>
    <property type="molecule type" value="Genomic_DNA"/>
</dbReference>
<dbReference type="RefSeq" id="WP_311493323.1">
    <property type="nucleotide sequence ID" value="NZ_JAVRHO010000001.1"/>
</dbReference>
<sequence>MKKLFTFLFVGAMITSCSNDEINEINEPETAVDLETQVSEGLYDNSNLGIYKGLFTTADGKNRATVLIELDGKNNPVASFNFPDGNFEAFRAQNNVDKSQAGSLRFEGENFSFDFNVDADGADPVVSDVTYMGQKGDVMILKETSKAPVQTKTGTYTCESGCFGDDDDTVPHPELGAPGALQTFNFMLQGTEGDSPIFMQYVLNSRTYTGDVLQASCDAGIFGNLITCELFAEPNLRGNTGPIRFRSLDNPDTSLLFHEYASDGTGIACSSYYGTGIYRSSLFGRSTISIITDDAVADGGDCNERR</sequence>
<evidence type="ECO:0000313" key="2">
    <source>
        <dbReference type="Proteomes" id="UP001245285"/>
    </source>
</evidence>
<keyword evidence="2" id="KW-1185">Reference proteome</keyword>
<accession>A0ABU3CFQ0</accession>
<reference evidence="1 2" key="1">
    <citation type="submission" date="2023-09" db="EMBL/GenBank/DDBJ databases">
        <authorList>
            <person name="Rey-Velasco X."/>
        </authorList>
    </citation>
    <scope>NUCLEOTIDE SEQUENCE [LARGE SCALE GENOMIC DNA]</scope>
    <source>
        <strain evidence="1 2">F260</strain>
    </source>
</reference>
<gene>
    <name evidence="1" type="ORF">RM545_00600</name>
</gene>
<dbReference type="PROSITE" id="PS51257">
    <property type="entry name" value="PROKAR_LIPOPROTEIN"/>
    <property type="match status" value="1"/>
</dbReference>
<proteinExistence type="predicted"/>
<evidence type="ECO:0000313" key="1">
    <source>
        <dbReference type="EMBL" id="MDT0645173.1"/>
    </source>
</evidence>
<evidence type="ECO:0008006" key="3">
    <source>
        <dbReference type="Google" id="ProtNLM"/>
    </source>
</evidence>
<dbReference type="Proteomes" id="UP001245285">
    <property type="component" value="Unassembled WGS sequence"/>
</dbReference>